<dbReference type="SUPFAM" id="SSF88946">
    <property type="entry name" value="Sigma2 domain of RNA polymerase sigma factors"/>
    <property type="match status" value="1"/>
</dbReference>
<accession>A0ABR9QNL1</accession>
<evidence type="ECO:0000256" key="5">
    <source>
        <dbReference type="ARBA" id="ARBA00023163"/>
    </source>
</evidence>
<dbReference type="Pfam" id="PF04542">
    <property type="entry name" value="Sigma70_r2"/>
    <property type="match status" value="1"/>
</dbReference>
<dbReference type="InterPro" id="IPR007627">
    <property type="entry name" value="RNA_pol_sigma70_r2"/>
</dbReference>
<evidence type="ECO:0000313" key="10">
    <source>
        <dbReference type="Proteomes" id="UP001516662"/>
    </source>
</evidence>
<dbReference type="RefSeq" id="WP_193539288.1">
    <property type="nucleotide sequence ID" value="NZ_JADCLJ010000024.1"/>
</dbReference>
<evidence type="ECO:0000259" key="7">
    <source>
        <dbReference type="Pfam" id="PF04542"/>
    </source>
</evidence>
<feature type="domain" description="RNA polymerase sigma-70 region 2" evidence="7">
    <location>
        <begin position="11"/>
        <end position="78"/>
    </location>
</feature>
<dbReference type="InterPro" id="IPR039425">
    <property type="entry name" value="RNA_pol_sigma-70-like"/>
</dbReference>
<evidence type="ECO:0000256" key="1">
    <source>
        <dbReference type="ARBA" id="ARBA00010641"/>
    </source>
</evidence>
<evidence type="ECO:0000313" key="9">
    <source>
        <dbReference type="EMBL" id="MBE4910082.1"/>
    </source>
</evidence>
<dbReference type="Pfam" id="PF08281">
    <property type="entry name" value="Sigma70_r4_2"/>
    <property type="match status" value="1"/>
</dbReference>
<dbReference type="Proteomes" id="UP001516662">
    <property type="component" value="Unassembled WGS sequence"/>
</dbReference>
<sequence length="174" mass="20455">MSRLSAEFDQIYMEHSDKIFSYIFLLVKDNGVAEDLTQDTFIKVYKSFEDFKGDSSIYTWIIKIARNTTIDYLKRKNRFAFFRIDQFRLESNESSPPEILLKNENVKILYDAIKSLKLNYQEVIILRKIKGFSIKEVSTILDWDETKVKNTSTRALAGLKRELMKRGESNEKAL</sequence>
<dbReference type="PROSITE" id="PS01063">
    <property type="entry name" value="SIGMA70_ECF"/>
    <property type="match status" value="1"/>
</dbReference>
<evidence type="ECO:0000256" key="4">
    <source>
        <dbReference type="ARBA" id="ARBA00023125"/>
    </source>
</evidence>
<proteinExistence type="inferred from homology"/>
<dbReference type="Gene3D" id="1.10.1740.10">
    <property type="match status" value="1"/>
</dbReference>
<feature type="domain" description="RNA polymerase sigma factor 70 region 4 type 2" evidence="8">
    <location>
        <begin position="108"/>
        <end position="157"/>
    </location>
</feature>
<dbReference type="EMBL" id="JADCLJ010000024">
    <property type="protein sequence ID" value="MBE4910082.1"/>
    <property type="molecule type" value="Genomic_DNA"/>
</dbReference>
<keyword evidence="3 6" id="KW-0731">Sigma factor</keyword>
<keyword evidence="5 6" id="KW-0804">Transcription</keyword>
<comment type="similarity">
    <text evidence="1 6">Belongs to the sigma-70 factor family. ECF subfamily.</text>
</comment>
<dbReference type="InterPro" id="IPR013249">
    <property type="entry name" value="RNA_pol_sigma70_r4_t2"/>
</dbReference>
<dbReference type="InterPro" id="IPR000838">
    <property type="entry name" value="RNA_pol_sigma70_ECF_CS"/>
</dbReference>
<gene>
    <name evidence="9" type="ORF">IMZ08_18765</name>
</gene>
<dbReference type="PANTHER" id="PTHR43133">
    <property type="entry name" value="RNA POLYMERASE ECF-TYPE SIGMA FACTO"/>
    <property type="match status" value="1"/>
</dbReference>
<dbReference type="Gene3D" id="1.10.10.10">
    <property type="entry name" value="Winged helix-like DNA-binding domain superfamily/Winged helix DNA-binding domain"/>
    <property type="match status" value="1"/>
</dbReference>
<dbReference type="PANTHER" id="PTHR43133:SF51">
    <property type="entry name" value="RNA POLYMERASE SIGMA FACTOR"/>
    <property type="match status" value="1"/>
</dbReference>
<dbReference type="InterPro" id="IPR013325">
    <property type="entry name" value="RNA_pol_sigma_r2"/>
</dbReference>
<dbReference type="InterPro" id="IPR036388">
    <property type="entry name" value="WH-like_DNA-bd_sf"/>
</dbReference>
<organism evidence="9 10">
    <name type="scientific">Litchfieldia luteola</name>
    <dbReference type="NCBI Taxonomy" id="682179"/>
    <lineage>
        <taxon>Bacteria</taxon>
        <taxon>Bacillati</taxon>
        <taxon>Bacillota</taxon>
        <taxon>Bacilli</taxon>
        <taxon>Bacillales</taxon>
        <taxon>Bacillaceae</taxon>
        <taxon>Litchfieldia</taxon>
    </lineage>
</organism>
<dbReference type="SUPFAM" id="SSF88659">
    <property type="entry name" value="Sigma3 and sigma4 domains of RNA polymerase sigma factors"/>
    <property type="match status" value="1"/>
</dbReference>
<name>A0ABR9QNL1_9BACI</name>
<evidence type="ECO:0000259" key="8">
    <source>
        <dbReference type="Pfam" id="PF08281"/>
    </source>
</evidence>
<dbReference type="NCBIfam" id="TIGR02937">
    <property type="entry name" value="sigma70-ECF"/>
    <property type="match status" value="1"/>
</dbReference>
<keyword evidence="2 6" id="KW-0805">Transcription regulation</keyword>
<dbReference type="InterPro" id="IPR013324">
    <property type="entry name" value="RNA_pol_sigma_r3/r4-like"/>
</dbReference>
<comment type="caution">
    <text evidence="9">The sequence shown here is derived from an EMBL/GenBank/DDBJ whole genome shotgun (WGS) entry which is preliminary data.</text>
</comment>
<reference evidence="9 10" key="1">
    <citation type="submission" date="2020-10" db="EMBL/GenBank/DDBJ databases">
        <title>Bacillus sp. HD4P25, an endophyte from a halophyte.</title>
        <authorList>
            <person name="Sun J.-Q."/>
        </authorList>
    </citation>
    <scope>NUCLEOTIDE SEQUENCE [LARGE SCALE GENOMIC DNA]</scope>
    <source>
        <strain evidence="9 10">YIM 93174</strain>
    </source>
</reference>
<dbReference type="InterPro" id="IPR014284">
    <property type="entry name" value="RNA_pol_sigma-70_dom"/>
</dbReference>
<evidence type="ECO:0000256" key="6">
    <source>
        <dbReference type="RuleBase" id="RU000716"/>
    </source>
</evidence>
<keyword evidence="10" id="KW-1185">Reference proteome</keyword>
<evidence type="ECO:0000256" key="2">
    <source>
        <dbReference type="ARBA" id="ARBA00023015"/>
    </source>
</evidence>
<keyword evidence="4 6" id="KW-0238">DNA-binding</keyword>
<evidence type="ECO:0000256" key="3">
    <source>
        <dbReference type="ARBA" id="ARBA00023082"/>
    </source>
</evidence>
<protein>
    <recommendedName>
        <fullName evidence="6">RNA polymerase sigma factor</fullName>
    </recommendedName>
</protein>